<feature type="transmembrane region" description="Helical" evidence="1">
    <location>
        <begin position="498"/>
        <end position="517"/>
    </location>
</feature>
<protein>
    <submittedName>
        <fullName evidence="3">7825_t:CDS:1</fullName>
    </submittedName>
</protein>
<dbReference type="PANTHER" id="PTHR31145">
    <property type="entry name" value="INTEGRAL MEMBRANE PROTEIN (AFU_ORTHOLOGUE AFUA_7G01610)"/>
    <property type="match status" value="1"/>
</dbReference>
<dbReference type="PANTHER" id="PTHR31145:SF6">
    <property type="entry name" value="INTEGRAL MEMBRANE PROTEIN (AFU_ORTHOLOGUE AFUA_7G01610)"/>
    <property type="match status" value="1"/>
</dbReference>
<gene>
    <name evidence="3" type="ORF">AMORRO_LOCUS8295</name>
</gene>
<dbReference type="Proteomes" id="UP000789342">
    <property type="component" value="Unassembled WGS sequence"/>
</dbReference>
<evidence type="ECO:0000259" key="2">
    <source>
        <dbReference type="Pfam" id="PF06011"/>
    </source>
</evidence>
<dbReference type="AlphaFoldDB" id="A0A9N9CUP6"/>
<sequence length="624" mass="69461">MRTSWIFSSYFYLIIALLFYSVEVSTKPSNFSTHLIKRAFYETDLTEDVAVPVIIPTSMMQCEGSMKFSSFELKLTPSNVTGYPNLVKTLTMQVPVALTRPTIQMSYDKPCGDHSRVILTLICDTQTFQDFCTVQGSTLTISLNMANHFALFHALHMTYPDNHFSMQILINNGAGCARLVLNPRYNPDCPLEADNNSSPLNYSGPPNYPSPPSNSLTKNLSYLYNVLIIVGTVAVLIIALLQVSNAMQANATTSHFQYTDTKELNHEQSAFLIAPPLTVQSPSIYDIFRAVQFFVTTALLSIPCLLNSLNLNFSYRGVASELGWTCGILPYSFHAGFINDTTNNKIREGICNISETPYSTLSPPSSGFTNFGAAVGVPGYDLFFMSLWEKWSILKTAAHNIHFLILGGMLRLLLLFYYPLTLFAAYQLTLGRDCWFLLFLAAICIVVISIGSVTICSSKIIKDMRSNREAFDSPAHKIVLGAFYTQYRDSSDAQESRVWFFLIPVVYDFIRAIVIGAAQKSSLTQGLFLLVTELVYFLLLALYKPYITDLMNKLNIGISFLKLAVVLLLLPYSNVCTSEALQSIAFALQTIILGLLFGVMFAKSAMMVKGYVDKKKSNDNTSTT</sequence>
<feature type="transmembrane region" description="Helical" evidence="1">
    <location>
        <begin position="523"/>
        <end position="542"/>
    </location>
</feature>
<accession>A0A9N9CUP6</accession>
<dbReference type="EMBL" id="CAJVPV010006948">
    <property type="protein sequence ID" value="CAG8612726.1"/>
    <property type="molecule type" value="Genomic_DNA"/>
</dbReference>
<feature type="transmembrane region" description="Helical" evidence="1">
    <location>
        <begin position="554"/>
        <end position="572"/>
    </location>
</feature>
<dbReference type="GO" id="GO:0016020">
    <property type="term" value="C:membrane"/>
    <property type="evidence" value="ECO:0007669"/>
    <property type="project" value="TreeGrafter"/>
</dbReference>
<feature type="transmembrane region" description="Helical" evidence="1">
    <location>
        <begin position="6"/>
        <end position="22"/>
    </location>
</feature>
<feature type="transmembrane region" description="Helical" evidence="1">
    <location>
        <begin position="403"/>
        <end position="429"/>
    </location>
</feature>
<dbReference type="GO" id="GO:0055085">
    <property type="term" value="P:transmembrane transport"/>
    <property type="evidence" value="ECO:0007669"/>
    <property type="project" value="TreeGrafter"/>
</dbReference>
<evidence type="ECO:0000256" key="1">
    <source>
        <dbReference type="SAM" id="Phobius"/>
    </source>
</evidence>
<feature type="transmembrane region" description="Helical" evidence="1">
    <location>
        <begin position="222"/>
        <end position="243"/>
    </location>
</feature>
<organism evidence="3 4">
    <name type="scientific">Acaulospora morrowiae</name>
    <dbReference type="NCBI Taxonomy" id="94023"/>
    <lineage>
        <taxon>Eukaryota</taxon>
        <taxon>Fungi</taxon>
        <taxon>Fungi incertae sedis</taxon>
        <taxon>Mucoromycota</taxon>
        <taxon>Glomeromycotina</taxon>
        <taxon>Glomeromycetes</taxon>
        <taxon>Diversisporales</taxon>
        <taxon>Acaulosporaceae</taxon>
        <taxon>Acaulospora</taxon>
    </lineage>
</organism>
<dbReference type="InterPro" id="IPR010308">
    <property type="entry name" value="TRP_C"/>
</dbReference>
<keyword evidence="1" id="KW-0812">Transmembrane</keyword>
<feature type="transmembrane region" description="Helical" evidence="1">
    <location>
        <begin position="287"/>
        <end position="306"/>
    </location>
</feature>
<keyword evidence="4" id="KW-1185">Reference proteome</keyword>
<evidence type="ECO:0000313" key="3">
    <source>
        <dbReference type="EMBL" id="CAG8612726.1"/>
    </source>
</evidence>
<comment type="caution">
    <text evidence="3">The sequence shown here is derived from an EMBL/GenBank/DDBJ whole genome shotgun (WGS) entry which is preliminary data.</text>
</comment>
<feature type="transmembrane region" description="Helical" evidence="1">
    <location>
        <begin position="584"/>
        <end position="606"/>
    </location>
</feature>
<proteinExistence type="predicted"/>
<feature type="transmembrane region" description="Helical" evidence="1">
    <location>
        <begin position="435"/>
        <end position="456"/>
    </location>
</feature>
<feature type="domain" description="TRP C-terminal" evidence="2">
    <location>
        <begin position="396"/>
        <end position="602"/>
    </location>
</feature>
<evidence type="ECO:0000313" key="4">
    <source>
        <dbReference type="Proteomes" id="UP000789342"/>
    </source>
</evidence>
<dbReference type="InterPro" id="IPR040241">
    <property type="entry name" value="TRP_Flc/Pkd2-like"/>
</dbReference>
<dbReference type="OrthoDB" id="2405958at2759"/>
<reference evidence="3" key="1">
    <citation type="submission" date="2021-06" db="EMBL/GenBank/DDBJ databases">
        <authorList>
            <person name="Kallberg Y."/>
            <person name="Tangrot J."/>
            <person name="Rosling A."/>
        </authorList>
    </citation>
    <scope>NUCLEOTIDE SEQUENCE</scope>
    <source>
        <strain evidence="3">CL551</strain>
    </source>
</reference>
<keyword evidence="1" id="KW-1133">Transmembrane helix</keyword>
<dbReference type="Pfam" id="PF06011">
    <property type="entry name" value="TRP"/>
    <property type="match status" value="1"/>
</dbReference>
<name>A0A9N9CUP6_9GLOM</name>
<keyword evidence="1" id="KW-0472">Membrane</keyword>